<dbReference type="AlphaFoldDB" id="A0A1V2VYA4"/>
<evidence type="ECO:0000256" key="1">
    <source>
        <dbReference type="SAM" id="MobiDB-lite"/>
    </source>
</evidence>
<name>A0A1V2VYA4_9BURK</name>
<dbReference type="OrthoDB" id="9903171at2"/>
<accession>A0A1V2VYA4</accession>
<protein>
    <submittedName>
        <fullName evidence="2">Uncharacterized protein</fullName>
    </submittedName>
</protein>
<proteinExistence type="predicted"/>
<reference evidence="2 3" key="1">
    <citation type="submission" date="2016-08" db="EMBL/GenBank/DDBJ databases">
        <authorList>
            <person name="Seilhamer J.J."/>
        </authorList>
    </citation>
    <scope>NUCLEOTIDE SEQUENCE [LARGE SCALE GENOMIC DNA]</scope>
    <source>
        <strain evidence="2 3">VC14762</strain>
    </source>
</reference>
<dbReference type="Proteomes" id="UP000188543">
    <property type="component" value="Unassembled WGS sequence"/>
</dbReference>
<feature type="compositionally biased region" description="Basic and acidic residues" evidence="1">
    <location>
        <begin position="72"/>
        <end position="81"/>
    </location>
</feature>
<organism evidence="2 3">
    <name type="scientific">Burkholderia cenocepacia</name>
    <dbReference type="NCBI Taxonomy" id="95486"/>
    <lineage>
        <taxon>Bacteria</taxon>
        <taxon>Pseudomonadati</taxon>
        <taxon>Pseudomonadota</taxon>
        <taxon>Betaproteobacteria</taxon>
        <taxon>Burkholderiales</taxon>
        <taxon>Burkholderiaceae</taxon>
        <taxon>Burkholderia</taxon>
        <taxon>Burkholderia cepacia complex</taxon>
    </lineage>
</organism>
<comment type="caution">
    <text evidence="2">The sequence shown here is derived from an EMBL/GenBank/DDBJ whole genome shotgun (WGS) entry which is preliminary data.</text>
</comment>
<sequence length="81" mass="8741">MGACPTDTDLFHEPGENGGNQTCYYNGFSRPSFTAPSLYSRWQQGDTCAGECGRAARFRAARRPSASGPDASPERPPGRRS</sequence>
<dbReference type="EMBL" id="MUTJ01000082">
    <property type="protein sequence ID" value="ONU79837.1"/>
    <property type="molecule type" value="Genomic_DNA"/>
</dbReference>
<evidence type="ECO:0000313" key="3">
    <source>
        <dbReference type="Proteomes" id="UP000188543"/>
    </source>
</evidence>
<gene>
    <name evidence="2" type="ORF">A8E72_26795</name>
</gene>
<feature type="region of interest" description="Disordered" evidence="1">
    <location>
        <begin position="59"/>
        <end position="81"/>
    </location>
</feature>
<evidence type="ECO:0000313" key="2">
    <source>
        <dbReference type="EMBL" id="ONU79837.1"/>
    </source>
</evidence>